<evidence type="ECO:0000256" key="1">
    <source>
        <dbReference type="ARBA" id="ARBA00022679"/>
    </source>
</evidence>
<evidence type="ECO:0000256" key="3">
    <source>
        <dbReference type="SAM" id="MobiDB-lite"/>
    </source>
</evidence>
<organism evidence="5 6">
    <name type="scientific">Pseudonocardia yunnanensis</name>
    <dbReference type="NCBI Taxonomy" id="58107"/>
    <lineage>
        <taxon>Bacteria</taxon>
        <taxon>Bacillati</taxon>
        <taxon>Actinomycetota</taxon>
        <taxon>Actinomycetes</taxon>
        <taxon>Pseudonocardiales</taxon>
        <taxon>Pseudonocardiaceae</taxon>
        <taxon>Pseudonocardia</taxon>
    </lineage>
</organism>
<dbReference type="PANTHER" id="PTHR36837:SF5">
    <property type="entry name" value="POLY-3-HYDROXYBUTYRATE SYNTHASE"/>
    <property type="match status" value="1"/>
</dbReference>
<reference evidence="6" key="1">
    <citation type="journal article" date="2019" name="Int. J. Syst. Evol. Microbiol.">
        <title>The Global Catalogue of Microorganisms (GCM) 10K type strain sequencing project: providing services to taxonomists for standard genome sequencing and annotation.</title>
        <authorList>
            <consortium name="The Broad Institute Genomics Platform"/>
            <consortium name="The Broad Institute Genome Sequencing Center for Infectious Disease"/>
            <person name="Wu L."/>
            <person name="Ma J."/>
        </authorList>
    </citation>
    <scope>NUCLEOTIDE SEQUENCE [LARGE SCALE GENOMIC DNA]</scope>
    <source>
        <strain evidence="6">CCM 7043</strain>
    </source>
</reference>
<evidence type="ECO:0000259" key="4">
    <source>
        <dbReference type="Pfam" id="PF07167"/>
    </source>
</evidence>
<dbReference type="Proteomes" id="UP001597114">
    <property type="component" value="Unassembled WGS sequence"/>
</dbReference>
<dbReference type="PANTHER" id="PTHR36837">
    <property type="entry name" value="POLY(3-HYDROXYALKANOATE) POLYMERASE SUBUNIT PHAC"/>
    <property type="match status" value="1"/>
</dbReference>
<gene>
    <name evidence="5" type="ORF">ACFSJD_29400</name>
</gene>
<comment type="caution">
    <text evidence="5">The sequence shown here is derived from an EMBL/GenBank/DDBJ whole genome shotgun (WGS) entry which is preliminary data.</text>
</comment>
<evidence type="ECO:0000256" key="2">
    <source>
        <dbReference type="ARBA" id="ARBA00023315"/>
    </source>
</evidence>
<evidence type="ECO:0000313" key="6">
    <source>
        <dbReference type="Proteomes" id="UP001597114"/>
    </source>
</evidence>
<dbReference type="InterPro" id="IPR010941">
    <property type="entry name" value="PhaC_N"/>
</dbReference>
<keyword evidence="2" id="KW-0012">Acyltransferase</keyword>
<proteinExistence type="predicted"/>
<sequence length="562" mass="58852">MTNEHRGVGGARLDAAEAALGLEMLFADVASAPLRPDLPLAPAVRMATALAGRPLTVARRGAGLAAELTRIGLGRSTLAPSAQDERYADPAWSDNPLLRRFVQAHIAAGAIAADLIADARLDGPDDERIRAAVTTLVDALAPSNTLLNPAVWRPVLGGESAVRGVVRRAGDLAASPRVPAPPGACCGFEVGTDVAATPGAVVLRTPVAELIQYLPQTEEVRDLPLLVVPPMATRYYLADLAPRRSIVEHLVRGGQQVFLLSWRNPGPEHAVWDLDTYGRAVLDAIDACERITRTSGTSLMAFSWSGGAVTAMLLAHLAAIGAQQRVASVTFAASVLDQEDHGTHDTDAARGAVAASARLGYLDGSGLVAALARRQPDDLRPNRAPHHGTGRPAAPAPEVLSWLADTVRVPAALHRDLVDVAQDNALVTPGAAAMLGTAVDLSKIDRDTYVVAGAGSDTWRSCYRTTGLLGGTSRFVLSTGGRAASVVCPPDDPDAEFQVAETTPPDAGRWLATARPVAGSWWADHLAWLGERSGPLRDAPPELGGRGMHAVAPAPGEYVLQR</sequence>
<dbReference type="EMBL" id="JBHUCO010000037">
    <property type="protein sequence ID" value="MFD1521646.1"/>
    <property type="molecule type" value="Genomic_DNA"/>
</dbReference>
<protein>
    <submittedName>
        <fullName evidence="5">PHA/PHB synthase family protein</fullName>
    </submittedName>
</protein>
<evidence type="ECO:0000313" key="5">
    <source>
        <dbReference type="EMBL" id="MFD1521646.1"/>
    </source>
</evidence>
<dbReference type="InterPro" id="IPR051321">
    <property type="entry name" value="PHA/PHB_synthase"/>
</dbReference>
<dbReference type="InterPro" id="IPR029058">
    <property type="entry name" value="AB_hydrolase_fold"/>
</dbReference>
<name>A0ABW4F292_9PSEU</name>
<dbReference type="RefSeq" id="WP_344724022.1">
    <property type="nucleotide sequence ID" value="NZ_BAAAUS010000024.1"/>
</dbReference>
<feature type="domain" description="Poly-beta-hydroxybutyrate polymerase N-terminal" evidence="4">
    <location>
        <begin position="83"/>
        <end position="249"/>
    </location>
</feature>
<accession>A0ABW4F292</accession>
<keyword evidence="1" id="KW-0808">Transferase</keyword>
<dbReference type="SUPFAM" id="SSF53474">
    <property type="entry name" value="alpha/beta-Hydrolases"/>
    <property type="match status" value="1"/>
</dbReference>
<dbReference type="Pfam" id="PF07167">
    <property type="entry name" value="PhaC_N"/>
    <property type="match status" value="1"/>
</dbReference>
<feature type="region of interest" description="Disordered" evidence="3">
    <location>
        <begin position="375"/>
        <end position="395"/>
    </location>
</feature>
<keyword evidence="6" id="KW-1185">Reference proteome</keyword>